<dbReference type="InterPro" id="IPR011856">
    <property type="entry name" value="tRNA_endonuc-like_dom_sf"/>
</dbReference>
<comment type="caution">
    <text evidence="1">The sequence shown here is derived from an EMBL/GenBank/DDBJ whole genome shotgun (WGS) entry which is preliminary data.</text>
</comment>
<dbReference type="GO" id="GO:0003676">
    <property type="term" value="F:nucleic acid binding"/>
    <property type="evidence" value="ECO:0007669"/>
    <property type="project" value="InterPro"/>
</dbReference>
<sequence>MGGGIYLIRDNDQLVEMTEQAYESEDQLQEFIETYPNLIAGDDIDRATPRRWLLISREIAISTEEDITQQWALSHLFLDQEAIPTLVIVKGAYEEEIRQQVVGQMIDYAANVGVYWPLESIIAQFEVNCREHGRDPEQVFEKFLGLDADEEKFWQKVKTNLQANKIRLVFVADNIPAELRRVVEFLNEQIDPVEVLALEIKQYVSQEGLRTLVPRVIGQTTEAQLKKSSTTRERRRWDEVSFFQEFQTRWGADEAAILRKIHEWAKKQEPITSIQWGTGDVYGGFTTIVNQPGKKSLELFSIDISGHLEIYSNKYSGQPPFNHNTKWLELRAKLSSIGLALPENLEEFRAPSLRLSTLQDDAALRQVIETFHWIIEEFNQG</sequence>
<keyword evidence="2" id="KW-1185">Reference proteome</keyword>
<name>A0A3N6PSI1_9CYAN</name>
<dbReference type="RefSeq" id="WP_124145738.1">
    <property type="nucleotide sequence ID" value="NZ_CAWOKI010000110.1"/>
</dbReference>
<evidence type="ECO:0000313" key="2">
    <source>
        <dbReference type="Proteomes" id="UP000269154"/>
    </source>
</evidence>
<evidence type="ECO:0000313" key="1">
    <source>
        <dbReference type="EMBL" id="RQH52038.1"/>
    </source>
</evidence>
<dbReference type="EMBL" id="RCBY01000017">
    <property type="protein sequence ID" value="RQH52038.1"/>
    <property type="molecule type" value="Genomic_DNA"/>
</dbReference>
<dbReference type="Gene3D" id="3.40.1350.10">
    <property type="match status" value="1"/>
</dbReference>
<accession>A0A3N6PSI1</accession>
<organism evidence="1 2">
    <name type="scientific">Okeania hirsuta</name>
    <dbReference type="NCBI Taxonomy" id="1458930"/>
    <lineage>
        <taxon>Bacteria</taxon>
        <taxon>Bacillati</taxon>
        <taxon>Cyanobacteriota</taxon>
        <taxon>Cyanophyceae</taxon>
        <taxon>Oscillatoriophycideae</taxon>
        <taxon>Oscillatoriales</taxon>
        <taxon>Microcoleaceae</taxon>
        <taxon>Okeania</taxon>
    </lineage>
</organism>
<reference evidence="1 2" key="1">
    <citation type="journal article" date="2018" name="ACS Chem. Biol.">
        <title>Ketoreductase domain dysfunction expands chemodiversity: malyngamide biosynthesis in the cyanobacterium Okeania hirsuta.</title>
        <authorList>
            <person name="Moss N.A."/>
            <person name="Leao T."/>
            <person name="Rankin M."/>
            <person name="McCullough T.M."/>
            <person name="Qu P."/>
            <person name="Korobeynikov A."/>
            <person name="Smith J.L."/>
            <person name="Gerwick L."/>
            <person name="Gerwick W.H."/>
        </authorList>
    </citation>
    <scope>NUCLEOTIDE SEQUENCE [LARGE SCALE GENOMIC DNA]</scope>
    <source>
        <strain evidence="1 2">PAB10Feb10-1</strain>
    </source>
</reference>
<proteinExistence type="predicted"/>
<dbReference type="AlphaFoldDB" id="A0A3N6PSI1"/>
<gene>
    <name evidence="1" type="ORF">D5R40_05170</name>
</gene>
<dbReference type="OrthoDB" id="506280at2"/>
<dbReference type="Proteomes" id="UP000269154">
    <property type="component" value="Unassembled WGS sequence"/>
</dbReference>
<protein>
    <submittedName>
        <fullName evidence="1">Uncharacterized protein</fullName>
    </submittedName>
</protein>